<feature type="site" description="Could be important to modulate the pK values of the two catalytic cysteine residues" evidence="8">
    <location>
        <position position="205"/>
    </location>
</feature>
<keyword evidence="5 8" id="KW-0457">Lysine biosynthesis</keyword>
<feature type="binding site" evidence="8">
    <location>
        <begin position="215"/>
        <end position="216"/>
    </location>
    <ligand>
        <name>substrate</name>
    </ligand>
</feature>
<dbReference type="UniPathway" id="UPA00034">
    <property type="reaction ID" value="UER00025"/>
</dbReference>
<keyword evidence="8" id="KW-0963">Cytoplasm</keyword>
<dbReference type="Gene3D" id="3.10.310.10">
    <property type="entry name" value="Diaminopimelate Epimerase, Chain A, domain 1"/>
    <property type="match status" value="2"/>
</dbReference>
<keyword evidence="11" id="KW-1185">Reference proteome</keyword>
<evidence type="ECO:0000313" key="10">
    <source>
        <dbReference type="EMBL" id="OYN91251.1"/>
    </source>
</evidence>
<feature type="binding site" evidence="8">
    <location>
        <position position="14"/>
    </location>
    <ligand>
        <name>substrate</name>
    </ligand>
</feature>
<feature type="binding site" evidence="8">
    <location>
        <position position="73"/>
    </location>
    <ligand>
        <name>substrate</name>
    </ligand>
</feature>
<sequence length="277" mass="28920">MRSWEFAKGHGTLNDFVLLRDRHGMMDLDAGTVRFLCDRRAGVGGDGLLRAIKAEHVPEWDGDPDVWFMDYRNADGSVAEMCGNGARVFARYLWEGGLASTPFEFGTRAGLRRAERVSGGLIRVSMGPATVGAPATATVAGVTYAGTRVDVGNQHLVCEVDPAVLPTLDLTQPPTLGPAEDFPASANVEFFHRGPGEALTMRVHERGSGETLSCGTGTVAVAAAAAAHDGAGSVTVHVPGGDLQVEVNDGEAFLTGGATIVATGTVQVPGKASYQLD</sequence>
<dbReference type="OrthoDB" id="9805408at2"/>
<dbReference type="PROSITE" id="PS01326">
    <property type="entry name" value="DAP_EPIMERASE"/>
    <property type="match status" value="1"/>
</dbReference>
<dbReference type="Pfam" id="PF01678">
    <property type="entry name" value="DAP_epimerase"/>
    <property type="match status" value="2"/>
</dbReference>
<dbReference type="Proteomes" id="UP000216300">
    <property type="component" value="Unassembled WGS sequence"/>
</dbReference>
<feature type="binding site" evidence="8">
    <location>
        <begin position="83"/>
        <end position="84"/>
    </location>
    <ligand>
        <name>substrate</name>
    </ligand>
</feature>
<evidence type="ECO:0000256" key="2">
    <source>
        <dbReference type="ARBA" id="ARBA00010219"/>
    </source>
</evidence>
<dbReference type="InterPro" id="IPR001653">
    <property type="entry name" value="DAP_epimerase_DapF"/>
</dbReference>
<comment type="subcellular location">
    <subcellularLocation>
        <location evidence="8">Cytoplasm</location>
    </subcellularLocation>
</comment>
<feature type="binding site" evidence="8">
    <location>
        <begin position="205"/>
        <end position="206"/>
    </location>
    <ligand>
        <name>substrate</name>
    </ligand>
</feature>
<dbReference type="SUPFAM" id="SSF54506">
    <property type="entry name" value="Diaminopimelate epimerase-like"/>
    <property type="match status" value="2"/>
</dbReference>
<keyword evidence="6 8" id="KW-0413">Isomerase</keyword>
<name>A0A255EJU9_9ACTN</name>
<feature type="site" description="Could be important to modulate the pK values of the two catalytic cysteine residues" evidence="8">
    <location>
        <position position="155"/>
    </location>
</feature>
<feature type="active site" description="Proton donor" evidence="8">
    <location>
        <position position="82"/>
    </location>
</feature>
<feature type="active site" description="Proton acceptor" evidence="8">
    <location>
        <position position="214"/>
    </location>
</feature>
<accession>A0A255EJU9</accession>
<proteinExistence type="inferred from homology"/>
<feature type="binding site" evidence="8">
    <location>
        <position position="153"/>
    </location>
    <ligand>
        <name>substrate</name>
    </ligand>
</feature>
<comment type="similarity">
    <text evidence="2 8">Belongs to the diaminopimelate epimerase family.</text>
</comment>
<evidence type="ECO:0000256" key="4">
    <source>
        <dbReference type="ARBA" id="ARBA00022605"/>
    </source>
</evidence>
<dbReference type="EMBL" id="NMVJ01000006">
    <property type="protein sequence ID" value="OYN91251.1"/>
    <property type="molecule type" value="Genomic_DNA"/>
</dbReference>
<evidence type="ECO:0000256" key="8">
    <source>
        <dbReference type="HAMAP-Rule" id="MF_00197"/>
    </source>
</evidence>
<evidence type="ECO:0000256" key="9">
    <source>
        <dbReference type="PROSITE-ProRule" id="PRU10125"/>
    </source>
</evidence>
<dbReference type="NCBIfam" id="TIGR00652">
    <property type="entry name" value="DapF"/>
    <property type="match status" value="1"/>
</dbReference>
<evidence type="ECO:0000256" key="3">
    <source>
        <dbReference type="ARBA" id="ARBA00013080"/>
    </source>
</evidence>
<dbReference type="GO" id="GO:0008837">
    <property type="term" value="F:diaminopimelate epimerase activity"/>
    <property type="evidence" value="ECO:0007669"/>
    <property type="project" value="UniProtKB-UniRule"/>
</dbReference>
<reference evidence="10 11" key="1">
    <citation type="submission" date="2017-07" db="EMBL/GenBank/DDBJ databases">
        <title>Draft whole genome sequences of clinical Proprionibacteriaceae strains.</title>
        <authorList>
            <person name="Bernier A.-M."/>
            <person name="Bernard K."/>
            <person name="Domingo M.-C."/>
        </authorList>
    </citation>
    <scope>NUCLEOTIDE SEQUENCE [LARGE SCALE GENOMIC DNA]</scope>
    <source>
        <strain evidence="10 11">NML 150081</strain>
    </source>
</reference>
<dbReference type="EC" id="5.1.1.7" evidence="3 8"/>
<feature type="binding site" evidence="8">
    <location>
        <position position="187"/>
    </location>
    <ligand>
        <name>substrate</name>
    </ligand>
</feature>
<dbReference type="RefSeq" id="WP_094453812.1">
    <property type="nucleotide sequence ID" value="NZ_NMVJ01000006.1"/>
</dbReference>
<dbReference type="GO" id="GO:0009089">
    <property type="term" value="P:lysine biosynthetic process via diaminopimelate"/>
    <property type="evidence" value="ECO:0007669"/>
    <property type="project" value="UniProtKB-UniRule"/>
</dbReference>
<dbReference type="AlphaFoldDB" id="A0A255EJU9"/>
<comment type="caution">
    <text evidence="8">Lacks conserved residue(s) required for the propagation of feature annotation.</text>
</comment>
<comment type="caution">
    <text evidence="10">The sequence shown here is derived from an EMBL/GenBank/DDBJ whole genome shotgun (WGS) entry which is preliminary data.</text>
</comment>
<dbReference type="PANTHER" id="PTHR31689">
    <property type="entry name" value="DIAMINOPIMELATE EPIMERASE, CHLOROPLASTIC"/>
    <property type="match status" value="1"/>
</dbReference>
<comment type="catalytic activity">
    <reaction evidence="7 8">
        <text>(2S,6S)-2,6-diaminopimelate = meso-2,6-diaminopimelate</text>
        <dbReference type="Rhea" id="RHEA:15393"/>
        <dbReference type="ChEBI" id="CHEBI:57609"/>
        <dbReference type="ChEBI" id="CHEBI:57791"/>
        <dbReference type="EC" id="5.1.1.7"/>
    </reaction>
</comment>
<evidence type="ECO:0000313" key="11">
    <source>
        <dbReference type="Proteomes" id="UP000216300"/>
    </source>
</evidence>
<evidence type="ECO:0000256" key="5">
    <source>
        <dbReference type="ARBA" id="ARBA00023154"/>
    </source>
</evidence>
<comment type="function">
    <text evidence="8">Catalyzes the stereoinversion of LL-2,6-diaminopimelate (L,L-DAP) to meso-diaminopimelate (meso-DAP), a precursor of L-lysine and an essential component of the bacterial peptidoglycan.</text>
</comment>
<organism evidence="10 11">
    <name type="scientific">Parenemella sanctibonifatiensis</name>
    <dbReference type="NCBI Taxonomy" id="2016505"/>
    <lineage>
        <taxon>Bacteria</taxon>
        <taxon>Bacillati</taxon>
        <taxon>Actinomycetota</taxon>
        <taxon>Actinomycetes</taxon>
        <taxon>Propionibacteriales</taxon>
        <taxon>Propionibacteriaceae</taxon>
        <taxon>Parenemella</taxon>
    </lineage>
</organism>
<dbReference type="PANTHER" id="PTHR31689:SF0">
    <property type="entry name" value="DIAMINOPIMELATE EPIMERASE"/>
    <property type="match status" value="1"/>
</dbReference>
<evidence type="ECO:0000256" key="7">
    <source>
        <dbReference type="ARBA" id="ARBA00051712"/>
    </source>
</evidence>
<feature type="active site" evidence="9">
    <location>
        <position position="82"/>
    </location>
</feature>
<comment type="subunit">
    <text evidence="8">Homodimer.</text>
</comment>
<dbReference type="HAMAP" id="MF_00197">
    <property type="entry name" value="DAP_epimerase"/>
    <property type="match status" value="1"/>
</dbReference>
<evidence type="ECO:0000256" key="1">
    <source>
        <dbReference type="ARBA" id="ARBA00005196"/>
    </source>
</evidence>
<keyword evidence="4 8" id="KW-0028">Amino-acid biosynthesis</keyword>
<dbReference type="InterPro" id="IPR018510">
    <property type="entry name" value="DAP_epimerase_AS"/>
</dbReference>
<dbReference type="GO" id="GO:0005829">
    <property type="term" value="C:cytosol"/>
    <property type="evidence" value="ECO:0007669"/>
    <property type="project" value="TreeGrafter"/>
</dbReference>
<comment type="pathway">
    <text evidence="1 8">Amino-acid biosynthesis; L-lysine biosynthesis via DAP pathway; DL-2,6-diaminopimelate from LL-2,6-diaminopimelate: step 1/1.</text>
</comment>
<protein>
    <recommendedName>
        <fullName evidence="3 8">Diaminopimelate epimerase</fullName>
        <shortName evidence="8">DAP epimerase</shortName>
        <ecNumber evidence="3 8">5.1.1.7</ecNumber>
    </recommendedName>
    <alternativeName>
        <fullName evidence="8">PLP-independent amino acid racemase</fullName>
    </alternativeName>
</protein>
<evidence type="ECO:0000256" key="6">
    <source>
        <dbReference type="ARBA" id="ARBA00023235"/>
    </source>
</evidence>
<gene>
    <name evidence="8" type="primary">dapF</name>
    <name evidence="10" type="ORF">CGZ91_07310</name>
</gene>